<feature type="compositionally biased region" description="Pro residues" evidence="1">
    <location>
        <begin position="27"/>
        <end position="37"/>
    </location>
</feature>
<organism evidence="2 3">
    <name type="scientific">Perkinsus olseni</name>
    <name type="common">Perkinsus atlanticus</name>
    <dbReference type="NCBI Taxonomy" id="32597"/>
    <lineage>
        <taxon>Eukaryota</taxon>
        <taxon>Sar</taxon>
        <taxon>Alveolata</taxon>
        <taxon>Perkinsozoa</taxon>
        <taxon>Perkinsea</taxon>
        <taxon>Perkinsida</taxon>
        <taxon>Perkinsidae</taxon>
        <taxon>Perkinsus</taxon>
    </lineage>
</organism>
<accession>A0A7J6PQP7</accession>
<protein>
    <submittedName>
        <fullName evidence="2">Uncharacterized protein</fullName>
    </submittedName>
</protein>
<gene>
    <name evidence="2" type="ORF">FOZ63_021189</name>
</gene>
<reference evidence="2 3" key="1">
    <citation type="submission" date="2020-04" db="EMBL/GenBank/DDBJ databases">
        <title>Perkinsus olseni comparative genomics.</title>
        <authorList>
            <person name="Bogema D.R."/>
        </authorList>
    </citation>
    <scope>NUCLEOTIDE SEQUENCE [LARGE SCALE GENOMIC DNA]</scope>
    <source>
        <strain evidence="2 3">ATCC PRA-207</strain>
    </source>
</reference>
<feature type="non-terminal residue" evidence="2">
    <location>
        <position position="149"/>
    </location>
</feature>
<feature type="non-terminal residue" evidence="2">
    <location>
        <position position="1"/>
    </location>
</feature>
<comment type="caution">
    <text evidence="2">The sequence shown here is derived from an EMBL/GenBank/DDBJ whole genome shotgun (WGS) entry which is preliminary data.</text>
</comment>
<feature type="compositionally biased region" description="Basic residues" evidence="1">
    <location>
        <begin position="8"/>
        <end position="26"/>
    </location>
</feature>
<keyword evidence="3" id="KW-1185">Reference proteome</keyword>
<dbReference type="AlphaFoldDB" id="A0A7J6PQP7"/>
<evidence type="ECO:0000313" key="3">
    <source>
        <dbReference type="Proteomes" id="UP000553632"/>
    </source>
</evidence>
<feature type="region of interest" description="Disordered" evidence="1">
    <location>
        <begin position="1"/>
        <end position="37"/>
    </location>
</feature>
<name>A0A7J6PQP7_PEROL</name>
<proteinExistence type="predicted"/>
<dbReference type="Proteomes" id="UP000553632">
    <property type="component" value="Unassembled WGS sequence"/>
</dbReference>
<dbReference type="EMBL" id="JABANO010038557">
    <property type="protein sequence ID" value="KAF4698353.1"/>
    <property type="molecule type" value="Genomic_DNA"/>
</dbReference>
<evidence type="ECO:0000256" key="1">
    <source>
        <dbReference type="SAM" id="MobiDB-lite"/>
    </source>
</evidence>
<sequence>KSAEQSGKKRKKRAAKASTGRPRKRLPPTPVPLTPTGLPPTGQPLATVYESVFPFLGFVKVTMKIGADSSRTFCFFPPGKERPFVIGPLAMVVKILTGCYMFDTINPSDRGAVTAAFIRFSKVLGWRIYGDDIEVCYRQSTEVELVIKE</sequence>
<evidence type="ECO:0000313" key="2">
    <source>
        <dbReference type="EMBL" id="KAF4698353.1"/>
    </source>
</evidence>